<feature type="compositionally biased region" description="Pro residues" evidence="3">
    <location>
        <begin position="959"/>
        <end position="969"/>
    </location>
</feature>
<organism evidence="6 7">
    <name type="scientific">Strigomonas culicis</name>
    <dbReference type="NCBI Taxonomy" id="28005"/>
    <lineage>
        <taxon>Eukaryota</taxon>
        <taxon>Discoba</taxon>
        <taxon>Euglenozoa</taxon>
        <taxon>Kinetoplastea</taxon>
        <taxon>Metakinetoplastina</taxon>
        <taxon>Trypanosomatida</taxon>
        <taxon>Trypanosomatidae</taxon>
        <taxon>Strigomonadinae</taxon>
        <taxon>Strigomonas</taxon>
    </lineage>
</organism>
<keyword evidence="7" id="KW-1185">Reference proteome</keyword>
<dbReference type="InterPro" id="IPR032640">
    <property type="entry name" value="AMPK1_CBM"/>
</dbReference>
<dbReference type="Pfam" id="PF23197">
    <property type="entry name" value="IG_AIR9"/>
    <property type="match status" value="4"/>
</dbReference>
<dbReference type="FunFam" id="3.80.10.10:FF:000929">
    <property type="entry name" value="AIR9 protein"/>
    <property type="match status" value="1"/>
</dbReference>
<feature type="compositionally biased region" description="Basic and acidic residues" evidence="3">
    <location>
        <begin position="815"/>
        <end position="824"/>
    </location>
</feature>
<protein>
    <submittedName>
        <fullName evidence="6">Leucine-rich repeat protein</fullName>
    </submittedName>
</protein>
<sequence length="995" mass="110047">MPIARSKKTESTALKRNKPSGVMMNGKELRTVREVALDNYDAEFMYLRENDLSRFDADVKMDHLRVLDLSINDIGGSVDFLDRTPRLRHLYMTGNKIETLMGISNFATLETLCLSDNTISNFEGLENLPQLRVLSLNFNNISSFEGYPSLPNLHTLNLVGNPITGVPSYRSMAIAINCPDLVSVDGNPVLEEERAAVSHYHGKIVYCIREGFIVEGTNVNESADQFLLKRQRECEVSKCLQLCAIRLNPEEEGSLVVMEGQTITLSLCMQDIRPYSERTAEVFHSSYLYPVIFKVSGEATEVFVIGSMNNWTDPIELERCEEDGAIFFHTTLYLPAGDYEYRYIVDGDEKVSDVDRITSKFNQGFCNLYAVFKQEQDDEDADTILHIRWMRSNAQGIFTVIEDQNELTYVPVVGDIDGCIRAEVLAYMRGEFSFMYFDITSPVLPAPPSCPRLEIKGEAAEGSTLLAEADYTGGIEGSSSLTWFRVLSTGDAIPIEQRDPWAGYKITGEDVGCRIRAQFTPVRNDWVPGDPKSVDSDVVTAGEPECESIKIIGNLLEGSELEVDVHYVGGEEGDSFYQWLRRVDNADEYVPIGGQNSTKYTTTLDDVGKCLAVEYTPVSAEGKEGETCRCVLENPIEAKQPEVRNLNVTGQMEEGHVLTLEYEYTGGHFGAHNIQWFRKASQRGRPVKIGQPNSAFLKLTPEDVDCIIEVSMTPVRSDGARGRVMYATADGVVASSHPAVRSVTVVGEPYVGYELSLMVQYVGGTEGPSEITWEVEDPETKTLETIATDVTSYVVGSEDEGKTIKVTYIPVREDGLRGEPKSHTVEIQSGRPPTPPAAAVQELEVEEAPEEVQEEPVQEEAPEEAQEEAVQEEAAEEIHEEPVQEEAPEEAQEEPAQEEAAEEAQAEPVQEEAAEEAQEEAVEEAQEEPAQEQAAEEAVEETHEEAAPEEAEAEEPQPADEPAPEPAPEPAAEEAAEPEAEEAAEPEAEKAPAPQ</sequence>
<dbReference type="SUPFAM" id="SSF81296">
    <property type="entry name" value="E set domains"/>
    <property type="match status" value="1"/>
</dbReference>
<dbReference type="InterPro" id="IPR001611">
    <property type="entry name" value="Leu-rich_rpt"/>
</dbReference>
<comment type="caution">
    <text evidence="6">The sequence shown here is derived from an EMBL/GenBank/DDBJ whole genome shotgun (WGS) entry which is preliminary data.</text>
</comment>
<dbReference type="Gene3D" id="3.80.10.10">
    <property type="entry name" value="Ribonuclease Inhibitor"/>
    <property type="match status" value="1"/>
</dbReference>
<feature type="domain" description="AIR9-like A9" evidence="5">
    <location>
        <begin position="545"/>
        <end position="629"/>
    </location>
</feature>
<dbReference type="CDD" id="cd02859">
    <property type="entry name" value="E_set_AMPKbeta_like_N"/>
    <property type="match status" value="1"/>
</dbReference>
<feature type="region of interest" description="Disordered" evidence="3">
    <location>
        <begin position="1"/>
        <end position="20"/>
    </location>
</feature>
<evidence type="ECO:0000256" key="3">
    <source>
        <dbReference type="SAM" id="MobiDB-lite"/>
    </source>
</evidence>
<feature type="compositionally biased region" description="Acidic residues" evidence="3">
    <location>
        <begin position="971"/>
        <end position="986"/>
    </location>
</feature>
<dbReference type="InterPro" id="IPR014756">
    <property type="entry name" value="Ig_E-set"/>
</dbReference>
<dbReference type="SMART" id="SM00365">
    <property type="entry name" value="LRR_SD22"/>
    <property type="match status" value="3"/>
</dbReference>
<feature type="domain" description="AIR9-like A9" evidence="5">
    <location>
        <begin position="642"/>
        <end position="727"/>
    </location>
</feature>
<evidence type="ECO:0000259" key="5">
    <source>
        <dbReference type="Pfam" id="PF23197"/>
    </source>
</evidence>
<evidence type="ECO:0000259" key="4">
    <source>
        <dbReference type="Pfam" id="PF16561"/>
    </source>
</evidence>
<keyword evidence="2" id="KW-0677">Repeat</keyword>
<dbReference type="SUPFAM" id="SSF52075">
    <property type="entry name" value="Outer arm dynein light chain 1"/>
    <property type="match status" value="1"/>
</dbReference>
<evidence type="ECO:0000313" key="6">
    <source>
        <dbReference type="EMBL" id="EPY20356.1"/>
    </source>
</evidence>
<feature type="compositionally biased region" description="Acidic residues" evidence="3">
    <location>
        <begin position="843"/>
        <end position="875"/>
    </location>
</feature>
<name>S9V0C7_9TRYP</name>
<feature type="domain" description="AIR9-like A9" evidence="5">
    <location>
        <begin position="740"/>
        <end position="823"/>
    </location>
</feature>
<feature type="domain" description="AMP-activated protein kinase glycogen-binding" evidence="4">
    <location>
        <begin position="289"/>
        <end position="374"/>
    </location>
</feature>
<dbReference type="Gene3D" id="2.60.40.2700">
    <property type="match status" value="2"/>
</dbReference>
<accession>S9V0C7</accession>
<dbReference type="EMBL" id="ATMH01009033">
    <property type="protein sequence ID" value="EPY20356.1"/>
    <property type="molecule type" value="Genomic_DNA"/>
</dbReference>
<proteinExistence type="predicted"/>
<keyword evidence="1" id="KW-0433">Leucine-rich repeat</keyword>
<evidence type="ECO:0000256" key="1">
    <source>
        <dbReference type="ARBA" id="ARBA00022614"/>
    </source>
</evidence>
<dbReference type="Proteomes" id="UP000015354">
    <property type="component" value="Unassembled WGS sequence"/>
</dbReference>
<dbReference type="OrthoDB" id="275495at2759"/>
<dbReference type="InterPro" id="IPR032675">
    <property type="entry name" value="LRR_dom_sf"/>
</dbReference>
<dbReference type="PANTHER" id="PTHR31149:SF11">
    <property type="entry name" value="187-KDA MICROTUBULE-ASSOCIATED PROTEIN AIR9"/>
    <property type="match status" value="1"/>
</dbReference>
<dbReference type="Gene3D" id="2.60.40.10">
    <property type="entry name" value="Immunoglobulins"/>
    <property type="match status" value="1"/>
</dbReference>
<dbReference type="Pfam" id="PF16561">
    <property type="entry name" value="AMPK1_CBM"/>
    <property type="match status" value="1"/>
</dbReference>
<dbReference type="InterPro" id="IPR056284">
    <property type="entry name" value="AIR9-like_A9"/>
</dbReference>
<evidence type="ECO:0000256" key="2">
    <source>
        <dbReference type="ARBA" id="ARBA00022737"/>
    </source>
</evidence>
<evidence type="ECO:0000313" key="7">
    <source>
        <dbReference type="Proteomes" id="UP000015354"/>
    </source>
</evidence>
<dbReference type="InterPro" id="IPR025875">
    <property type="entry name" value="Leu-rich_rpt_4"/>
</dbReference>
<dbReference type="PANTHER" id="PTHR31149">
    <property type="entry name" value="EXPRESSED PROTEIN"/>
    <property type="match status" value="1"/>
</dbReference>
<dbReference type="FunFam" id="2.60.40.10:FF:002087">
    <property type="entry name" value="AIR9 protein"/>
    <property type="match status" value="1"/>
</dbReference>
<gene>
    <name evidence="6" type="ORF">STCU_09033</name>
</gene>
<dbReference type="PROSITE" id="PS51450">
    <property type="entry name" value="LRR"/>
    <property type="match status" value="3"/>
</dbReference>
<dbReference type="InterPro" id="IPR013783">
    <property type="entry name" value="Ig-like_fold"/>
</dbReference>
<feature type="domain" description="AIR9-like A9" evidence="5">
    <location>
        <begin position="449"/>
        <end position="534"/>
    </location>
</feature>
<feature type="compositionally biased region" description="Acidic residues" evidence="3">
    <location>
        <begin position="947"/>
        <end position="958"/>
    </location>
</feature>
<feature type="region of interest" description="Disordered" evidence="3">
    <location>
        <begin position="815"/>
        <end position="995"/>
    </location>
</feature>
<dbReference type="Pfam" id="PF12799">
    <property type="entry name" value="LRR_4"/>
    <property type="match status" value="1"/>
</dbReference>
<reference evidence="6 7" key="1">
    <citation type="journal article" date="2013" name="PLoS ONE">
        <title>Predicting the Proteins of Angomonas deanei, Strigomonas culicis and Their Respective Endosymbionts Reveals New Aspects of the Trypanosomatidae Family.</title>
        <authorList>
            <person name="Motta M.C."/>
            <person name="Martins A.C."/>
            <person name="de Souza S.S."/>
            <person name="Catta-Preta C.M."/>
            <person name="Silva R."/>
            <person name="Klein C.C."/>
            <person name="de Almeida L.G."/>
            <person name="de Lima Cunha O."/>
            <person name="Ciapina L.P."/>
            <person name="Brocchi M."/>
            <person name="Colabardini A.C."/>
            <person name="de Araujo Lima B."/>
            <person name="Machado C.R."/>
            <person name="de Almeida Soares C.M."/>
            <person name="Probst C.M."/>
            <person name="de Menezes C.B."/>
            <person name="Thompson C.E."/>
            <person name="Bartholomeu D.C."/>
            <person name="Gradia D.F."/>
            <person name="Pavoni D.P."/>
            <person name="Grisard E.C."/>
            <person name="Fantinatti-Garboggini F."/>
            <person name="Marchini F.K."/>
            <person name="Rodrigues-Luiz G.F."/>
            <person name="Wagner G."/>
            <person name="Goldman G.H."/>
            <person name="Fietto J.L."/>
            <person name="Elias M.C."/>
            <person name="Goldman M.H."/>
            <person name="Sagot M.F."/>
            <person name="Pereira M."/>
            <person name="Stoco P.H."/>
            <person name="de Mendonca-Neto R.P."/>
            <person name="Teixeira S.M."/>
            <person name="Maciel T.E."/>
            <person name="de Oliveira Mendes T.A."/>
            <person name="Urmenyi T.P."/>
            <person name="de Souza W."/>
            <person name="Schenkman S."/>
            <person name="de Vasconcelos A.T."/>
        </authorList>
    </citation>
    <scope>NUCLEOTIDE SEQUENCE [LARGE SCALE GENOMIC DNA]</scope>
</reference>
<feature type="compositionally biased region" description="Acidic residues" evidence="3">
    <location>
        <begin position="883"/>
        <end position="939"/>
    </location>
</feature>
<dbReference type="AlphaFoldDB" id="S9V0C7"/>